<feature type="region of interest" description="Disordered" evidence="9">
    <location>
        <begin position="1"/>
        <end position="98"/>
    </location>
</feature>
<feature type="compositionally biased region" description="Low complexity" evidence="9">
    <location>
        <begin position="13"/>
        <end position="32"/>
    </location>
</feature>
<evidence type="ECO:0000313" key="11">
    <source>
        <dbReference type="EMBL" id="KAF7724665.1"/>
    </source>
</evidence>
<evidence type="ECO:0000256" key="7">
    <source>
        <dbReference type="ARBA" id="ARBA00023132"/>
    </source>
</evidence>
<keyword evidence="6" id="KW-0811">Translocation</keyword>
<organism evidence="11 12">
    <name type="scientific">Apophysomyces ossiformis</name>
    <dbReference type="NCBI Taxonomy" id="679940"/>
    <lineage>
        <taxon>Eukaryota</taxon>
        <taxon>Fungi</taxon>
        <taxon>Fungi incertae sedis</taxon>
        <taxon>Mucoromycota</taxon>
        <taxon>Mucoromycotina</taxon>
        <taxon>Mucoromycetes</taxon>
        <taxon>Mucorales</taxon>
        <taxon>Mucorineae</taxon>
        <taxon>Mucoraceae</taxon>
        <taxon>Apophysomyces</taxon>
    </lineage>
</organism>
<evidence type="ECO:0000256" key="9">
    <source>
        <dbReference type="SAM" id="MobiDB-lite"/>
    </source>
</evidence>
<proteinExistence type="inferred from homology"/>
<dbReference type="Pfam" id="PF21240">
    <property type="entry name" value="Nup98_GLEBS"/>
    <property type="match status" value="1"/>
</dbReference>
<name>A0A8H7BR46_9FUNG</name>
<comment type="similarity">
    <text evidence="2">Belongs to the nucleoporin GLFG family.</text>
</comment>
<dbReference type="GO" id="GO:0006606">
    <property type="term" value="P:protein import into nucleus"/>
    <property type="evidence" value="ECO:0007669"/>
    <property type="project" value="TreeGrafter"/>
</dbReference>
<feature type="compositionally biased region" description="Gly residues" evidence="9">
    <location>
        <begin position="1"/>
        <end position="12"/>
    </location>
</feature>
<dbReference type="GO" id="GO:0034398">
    <property type="term" value="P:telomere tethering at nuclear periphery"/>
    <property type="evidence" value="ECO:0007669"/>
    <property type="project" value="TreeGrafter"/>
</dbReference>
<dbReference type="PANTHER" id="PTHR23198:SF6">
    <property type="entry name" value="NUCLEAR PORE COMPLEX PROTEIN NUP98-NUP96"/>
    <property type="match status" value="1"/>
</dbReference>
<feature type="region of interest" description="Disordered" evidence="9">
    <location>
        <begin position="263"/>
        <end position="282"/>
    </location>
</feature>
<feature type="compositionally biased region" description="Polar residues" evidence="9">
    <location>
        <begin position="39"/>
        <end position="61"/>
    </location>
</feature>
<evidence type="ECO:0000256" key="8">
    <source>
        <dbReference type="ARBA" id="ARBA00023242"/>
    </source>
</evidence>
<feature type="compositionally biased region" description="Low complexity" evidence="9">
    <location>
        <begin position="62"/>
        <end position="83"/>
    </location>
</feature>
<sequence length="909" mass="91404">MFGKSAFGGGSAFGQQPQQQQTPVFGGQQQPSGFGGFGATSTPSAFGSTNPTTSAFGQPTQPSGFGTTTSAGGFGSTPGSAFGQQSRPSAFGGTSAFGSTATQPASTGFGGFGAASSTPSAFGASTGQTGGGLFGQRPATSTAFGSTATTGTSAFGQQPQASAFGSMGATPAFGQATGAGQGTAVADFAPTQDRDATSGVTTYFQTITAMPQYKQYSVEELRLQDYAQNRKNSGSAVAPGGFGAQNPTGAFGASSMSTPFGQSATTTPFGQQQATGAFGQPQTTTGAFGSTTGGGTMFGQQQQPAAGTTAFGAPTTGTGGFGSTGFGGATSTPAFGAATTGGFGAAAGAANKPFSFGSTTTSTQPATVGFGAATTTPAFGQPAAGTTAFGQPAQQQTGFGGFGAKPAGTATSGFGTGFGTGFGSTAAAKPATSFSFGGTSAAPTTTTGTTGFGGFGAPSTGTTGFGTTQTSQPVGLFGANKPATISPFGNTQQQSTLPSFGFGGGQQSTGFGATGGIFGQKPATTTTGTTNLFGNTQLGGLGATGGFGQPTQGTGAFTLPAQGGLTSFGTSGLQPGQQQQPLVATVDKNPYGSNTLFDIVKPAGTATKPEPSAVAIASPAKKTVAPHYPMSPRVVSKIKLRGFTFSPVSKSATKKTGSLDGISDDAVLGEGAFTPRPSSKRLVIDENISKAKLAALVNKRDDKQKVLFDPKLELMAAREHKSTATSSSSSAVDGERLTSSERENGAHHTSLASAAVKEGYYCSPTLGVLSTMSKEDLKHVEKFVVGRHGYGEVRFIEPVDLSEIDLNNLMGGVVVFEEKSIVIYPDNAKPPEGKGLNVLATVKLENCFSVDKDTKKPIKDPEHPRFKLFLQKLRKREGVEFVDYDSLKQAEVCNRERPTNQSPPSEEEV</sequence>
<evidence type="ECO:0000256" key="1">
    <source>
        <dbReference type="ARBA" id="ARBA00004567"/>
    </source>
</evidence>
<dbReference type="Gene3D" id="3.30.1610.10">
    <property type="entry name" value="Peptidase S59, nucleoporin"/>
    <property type="match status" value="1"/>
</dbReference>
<dbReference type="SUPFAM" id="SSF82215">
    <property type="entry name" value="C-terminal autoproteolytic domain of nucleoporin nup98"/>
    <property type="match status" value="1"/>
</dbReference>
<dbReference type="FunFam" id="1.10.10.2360:FF:000001">
    <property type="entry name" value="Nuclear pore complex protein Nup98-Nup96"/>
    <property type="match status" value="1"/>
</dbReference>
<dbReference type="InterPro" id="IPR037665">
    <property type="entry name" value="Nucleoporin_S59-like"/>
</dbReference>
<dbReference type="AlphaFoldDB" id="A0A8H7BR46"/>
<dbReference type="GO" id="GO:0017056">
    <property type="term" value="F:structural constituent of nuclear pore"/>
    <property type="evidence" value="ECO:0007669"/>
    <property type="project" value="InterPro"/>
</dbReference>
<evidence type="ECO:0000256" key="4">
    <source>
        <dbReference type="ARBA" id="ARBA00022816"/>
    </source>
</evidence>
<dbReference type="GO" id="GO:0000973">
    <property type="term" value="P:post-transcriptional tethering of RNA polymerase II gene DNA at nuclear periphery"/>
    <property type="evidence" value="ECO:0007669"/>
    <property type="project" value="TreeGrafter"/>
</dbReference>
<feature type="compositionally biased region" description="Low complexity" evidence="9">
    <location>
        <begin position="268"/>
        <end position="282"/>
    </location>
</feature>
<keyword evidence="7" id="KW-0906">Nuclear pore complex</keyword>
<feature type="compositionally biased region" description="Basic and acidic residues" evidence="9">
    <location>
        <begin position="733"/>
        <end position="746"/>
    </location>
</feature>
<keyword evidence="4" id="KW-0509">mRNA transport</keyword>
<accession>A0A8H7BR46</accession>
<dbReference type="InterPro" id="IPR036903">
    <property type="entry name" value="Nup98_auto-Pept-S59_dom_sf"/>
</dbReference>
<keyword evidence="8" id="KW-0539">Nucleus</keyword>
<feature type="region of interest" description="Disordered" evidence="9">
    <location>
        <begin position="719"/>
        <end position="749"/>
    </location>
</feature>
<evidence type="ECO:0000256" key="5">
    <source>
        <dbReference type="ARBA" id="ARBA00022927"/>
    </source>
</evidence>
<dbReference type="PROSITE" id="PS51434">
    <property type="entry name" value="NUP_C"/>
    <property type="match status" value="1"/>
</dbReference>
<dbReference type="GO" id="GO:0003723">
    <property type="term" value="F:RNA binding"/>
    <property type="evidence" value="ECO:0007669"/>
    <property type="project" value="TreeGrafter"/>
</dbReference>
<keyword evidence="12" id="KW-1185">Reference proteome</keyword>
<dbReference type="GO" id="GO:0051028">
    <property type="term" value="P:mRNA transport"/>
    <property type="evidence" value="ECO:0007669"/>
    <property type="project" value="UniProtKB-KW"/>
</dbReference>
<protein>
    <recommendedName>
        <fullName evidence="10">Peptidase S59 domain-containing protein</fullName>
    </recommendedName>
</protein>
<dbReference type="InterPro" id="IPR007230">
    <property type="entry name" value="Nup98_auto-Pept-S59_dom"/>
</dbReference>
<dbReference type="Gene3D" id="1.10.10.2360">
    <property type="match status" value="1"/>
</dbReference>
<reference evidence="11" key="1">
    <citation type="submission" date="2020-01" db="EMBL/GenBank/DDBJ databases">
        <title>Genome Sequencing of Three Apophysomyces-Like Fungal Strains Confirms a Novel Fungal Genus in the Mucoromycota with divergent Burkholderia-like Endosymbiotic Bacteria.</title>
        <authorList>
            <person name="Stajich J.E."/>
            <person name="Macias A.M."/>
            <person name="Carter-House D."/>
            <person name="Lovett B."/>
            <person name="Kasson L.R."/>
            <person name="Berry K."/>
            <person name="Grigoriev I."/>
            <person name="Chang Y."/>
            <person name="Spatafora J."/>
            <person name="Kasson M.T."/>
        </authorList>
    </citation>
    <scope>NUCLEOTIDE SEQUENCE</scope>
    <source>
        <strain evidence="11">NRRL A-21654</strain>
    </source>
</reference>
<dbReference type="EMBL" id="JABAYA010000114">
    <property type="protein sequence ID" value="KAF7724665.1"/>
    <property type="molecule type" value="Genomic_DNA"/>
</dbReference>
<evidence type="ECO:0000256" key="6">
    <source>
        <dbReference type="ARBA" id="ARBA00023010"/>
    </source>
</evidence>
<dbReference type="GO" id="GO:0006405">
    <property type="term" value="P:RNA export from nucleus"/>
    <property type="evidence" value="ECO:0007669"/>
    <property type="project" value="TreeGrafter"/>
</dbReference>
<dbReference type="GO" id="GO:0044614">
    <property type="term" value="C:nuclear pore cytoplasmic filaments"/>
    <property type="evidence" value="ECO:0007669"/>
    <property type="project" value="TreeGrafter"/>
</dbReference>
<evidence type="ECO:0000259" key="10">
    <source>
        <dbReference type="PROSITE" id="PS51434"/>
    </source>
</evidence>
<dbReference type="GO" id="GO:0008139">
    <property type="term" value="F:nuclear localization sequence binding"/>
    <property type="evidence" value="ECO:0007669"/>
    <property type="project" value="TreeGrafter"/>
</dbReference>
<dbReference type="Proteomes" id="UP000605846">
    <property type="component" value="Unassembled WGS sequence"/>
</dbReference>
<evidence type="ECO:0000256" key="3">
    <source>
        <dbReference type="ARBA" id="ARBA00022448"/>
    </source>
</evidence>
<comment type="subcellular location">
    <subcellularLocation>
        <location evidence="1">Nucleus</location>
        <location evidence="1">Nuclear pore complex</location>
    </subcellularLocation>
</comment>
<gene>
    <name evidence="11" type="ORF">EC973_000837</name>
</gene>
<feature type="compositionally biased region" description="Low complexity" evidence="9">
    <location>
        <begin position="139"/>
        <end position="156"/>
    </location>
</feature>
<evidence type="ECO:0000256" key="2">
    <source>
        <dbReference type="ARBA" id="ARBA00008926"/>
    </source>
</evidence>
<comment type="caution">
    <text evidence="11">The sequence shown here is derived from an EMBL/GenBank/DDBJ whole genome shotgun (WGS) entry which is preliminary data.</text>
</comment>
<dbReference type="OrthoDB" id="3797628at2759"/>
<feature type="domain" description="Peptidase S59" evidence="10">
    <location>
        <begin position="757"/>
        <end position="898"/>
    </location>
</feature>
<dbReference type="Pfam" id="PF04096">
    <property type="entry name" value="Nucleoporin2"/>
    <property type="match status" value="1"/>
</dbReference>
<keyword evidence="3" id="KW-0813">Transport</keyword>
<keyword evidence="5" id="KW-0653">Protein transport</keyword>
<evidence type="ECO:0000313" key="12">
    <source>
        <dbReference type="Proteomes" id="UP000605846"/>
    </source>
</evidence>
<feature type="region of interest" description="Disordered" evidence="9">
    <location>
        <begin position="126"/>
        <end position="159"/>
    </location>
</feature>
<dbReference type="PANTHER" id="PTHR23198">
    <property type="entry name" value="NUCLEOPORIN"/>
    <property type="match status" value="1"/>
</dbReference>